<proteinExistence type="predicted"/>
<organism evidence="1 2">
    <name type="scientific">Solitalea koreensis</name>
    <dbReference type="NCBI Taxonomy" id="543615"/>
    <lineage>
        <taxon>Bacteria</taxon>
        <taxon>Pseudomonadati</taxon>
        <taxon>Bacteroidota</taxon>
        <taxon>Sphingobacteriia</taxon>
        <taxon>Sphingobacteriales</taxon>
        <taxon>Sphingobacteriaceae</taxon>
        <taxon>Solitalea</taxon>
    </lineage>
</organism>
<evidence type="ECO:0000313" key="1">
    <source>
        <dbReference type="EMBL" id="SMO35645.1"/>
    </source>
</evidence>
<dbReference type="AlphaFoldDB" id="A0A521ALG5"/>
<evidence type="ECO:0000313" key="2">
    <source>
        <dbReference type="Proteomes" id="UP000315971"/>
    </source>
</evidence>
<protein>
    <submittedName>
        <fullName evidence="1">Uncharacterized protein</fullName>
    </submittedName>
</protein>
<dbReference type="Proteomes" id="UP000315971">
    <property type="component" value="Unassembled WGS sequence"/>
</dbReference>
<keyword evidence="2" id="KW-1185">Reference proteome</keyword>
<name>A0A521ALG5_9SPHI</name>
<dbReference type="EMBL" id="FXSZ01000001">
    <property type="protein sequence ID" value="SMO35645.1"/>
    <property type="molecule type" value="Genomic_DNA"/>
</dbReference>
<reference evidence="1 2" key="1">
    <citation type="submission" date="2017-05" db="EMBL/GenBank/DDBJ databases">
        <authorList>
            <person name="Varghese N."/>
            <person name="Submissions S."/>
        </authorList>
    </citation>
    <scope>NUCLEOTIDE SEQUENCE [LARGE SCALE GENOMIC DNA]</scope>
    <source>
        <strain evidence="1 2">DSM 21342</strain>
    </source>
</reference>
<accession>A0A521ALG5</accession>
<gene>
    <name evidence="1" type="ORF">SAMN06265350_101237</name>
</gene>
<sequence length="64" mass="7353">MRSKNSYLHCTDKAVIHKTVILTKKSQHNPHITDKLDTLSASQLNKRLYISLQLPIEEKPVETP</sequence>